<comment type="similarity">
    <text evidence="1">Belongs to the methyltransferase superfamily.</text>
</comment>
<evidence type="ECO:0000259" key="4">
    <source>
        <dbReference type="Pfam" id="PF08241"/>
    </source>
</evidence>
<reference evidence="5" key="1">
    <citation type="journal article" date="2014" name="Int. J. Syst. Evol. Microbiol.">
        <title>Complete genome sequence of Corynebacterium casei LMG S-19264T (=DSM 44701T), isolated from a smear-ripened cheese.</title>
        <authorList>
            <consortium name="US DOE Joint Genome Institute (JGI-PGF)"/>
            <person name="Walter F."/>
            <person name="Albersmeier A."/>
            <person name="Kalinowski J."/>
            <person name="Ruckert C."/>
        </authorList>
    </citation>
    <scope>NUCLEOTIDE SEQUENCE</scope>
    <source>
        <strain evidence="5">VKM Ac-1321</strain>
    </source>
</reference>
<dbReference type="Gene3D" id="3.40.50.150">
    <property type="entry name" value="Vaccinia Virus protein VP39"/>
    <property type="match status" value="1"/>
</dbReference>
<sequence length="268" mass="28327">MPTLSGESHEQRTVAESFGADADRYDRARPTYPAALITRILAAAPGREVLDVGCGTGIVARQLQAAGAAVLGLDPDPRMAAVARRSGLDVAIATIEEWEPAGRTFDALVAGQTWHWVDPARGAAAAARLLRPGGLITMFWNGVEPPPEVGEATGAALRRFLPDLPGPKSFSFGGTAYAPLAEKAAAALRATGAFAEPELWTFPWQRPYTRDEWAEQISTSGFINRLPPETLTELRAAIRAETPAAFTAGYSTVAAAAHRLAADALGRA</sequence>
<gene>
    <name evidence="5" type="ORF">GCM10017581_000440</name>
</gene>
<name>A0A9W6NIK5_9ACTN</name>
<dbReference type="RefSeq" id="WP_271188761.1">
    <property type="nucleotide sequence ID" value="NZ_BAAAXA010000003.1"/>
</dbReference>
<dbReference type="InterPro" id="IPR013216">
    <property type="entry name" value="Methyltransf_11"/>
</dbReference>
<dbReference type="GO" id="GO:0032259">
    <property type="term" value="P:methylation"/>
    <property type="evidence" value="ECO:0007669"/>
    <property type="project" value="UniProtKB-KW"/>
</dbReference>
<dbReference type="CDD" id="cd02440">
    <property type="entry name" value="AdoMet_MTases"/>
    <property type="match status" value="1"/>
</dbReference>
<evidence type="ECO:0000256" key="1">
    <source>
        <dbReference type="ARBA" id="ARBA00008361"/>
    </source>
</evidence>
<protein>
    <submittedName>
        <fullName evidence="5">Methyltransferase type 11</fullName>
    </submittedName>
</protein>
<evidence type="ECO:0000256" key="3">
    <source>
        <dbReference type="ARBA" id="ARBA00022679"/>
    </source>
</evidence>
<dbReference type="GO" id="GO:0008757">
    <property type="term" value="F:S-adenosylmethionine-dependent methyltransferase activity"/>
    <property type="evidence" value="ECO:0007669"/>
    <property type="project" value="InterPro"/>
</dbReference>
<evidence type="ECO:0000313" key="5">
    <source>
        <dbReference type="EMBL" id="GLK98303.1"/>
    </source>
</evidence>
<feature type="domain" description="Methyltransferase type 11" evidence="4">
    <location>
        <begin position="50"/>
        <end position="136"/>
    </location>
</feature>
<dbReference type="Pfam" id="PF08241">
    <property type="entry name" value="Methyltransf_11"/>
    <property type="match status" value="1"/>
</dbReference>
<dbReference type="PANTHER" id="PTHR44942:SF4">
    <property type="entry name" value="METHYLTRANSFERASE TYPE 11 DOMAIN-CONTAINING PROTEIN"/>
    <property type="match status" value="1"/>
</dbReference>
<dbReference type="SUPFAM" id="SSF53335">
    <property type="entry name" value="S-adenosyl-L-methionine-dependent methyltransferases"/>
    <property type="match status" value="1"/>
</dbReference>
<proteinExistence type="inferred from homology"/>
<dbReference type="PANTHER" id="PTHR44942">
    <property type="entry name" value="METHYLTRANSF_11 DOMAIN-CONTAINING PROTEIN"/>
    <property type="match status" value="1"/>
</dbReference>
<dbReference type="EMBL" id="BSFP01000001">
    <property type="protein sequence ID" value="GLK98303.1"/>
    <property type="molecule type" value="Genomic_DNA"/>
</dbReference>
<organism evidence="5 6">
    <name type="scientific">Dactylosporangium matsuzakiense</name>
    <dbReference type="NCBI Taxonomy" id="53360"/>
    <lineage>
        <taxon>Bacteria</taxon>
        <taxon>Bacillati</taxon>
        <taxon>Actinomycetota</taxon>
        <taxon>Actinomycetes</taxon>
        <taxon>Micromonosporales</taxon>
        <taxon>Micromonosporaceae</taxon>
        <taxon>Dactylosporangium</taxon>
    </lineage>
</organism>
<reference evidence="5" key="2">
    <citation type="submission" date="2023-01" db="EMBL/GenBank/DDBJ databases">
        <authorList>
            <person name="Sun Q."/>
            <person name="Evtushenko L."/>
        </authorList>
    </citation>
    <scope>NUCLEOTIDE SEQUENCE</scope>
    <source>
        <strain evidence="5">VKM Ac-1321</strain>
    </source>
</reference>
<evidence type="ECO:0000313" key="6">
    <source>
        <dbReference type="Proteomes" id="UP001143480"/>
    </source>
</evidence>
<dbReference type="AlphaFoldDB" id="A0A9W6NIK5"/>
<evidence type="ECO:0000256" key="2">
    <source>
        <dbReference type="ARBA" id="ARBA00022603"/>
    </source>
</evidence>
<dbReference type="Proteomes" id="UP001143480">
    <property type="component" value="Unassembled WGS sequence"/>
</dbReference>
<keyword evidence="3" id="KW-0808">Transferase</keyword>
<dbReference type="InterPro" id="IPR051052">
    <property type="entry name" value="Diverse_substrate_MTase"/>
</dbReference>
<keyword evidence="2 5" id="KW-0489">Methyltransferase</keyword>
<keyword evidence="6" id="KW-1185">Reference proteome</keyword>
<accession>A0A9W6NIK5</accession>
<comment type="caution">
    <text evidence="5">The sequence shown here is derived from an EMBL/GenBank/DDBJ whole genome shotgun (WGS) entry which is preliminary data.</text>
</comment>
<dbReference type="InterPro" id="IPR029063">
    <property type="entry name" value="SAM-dependent_MTases_sf"/>
</dbReference>